<dbReference type="Pfam" id="PF00069">
    <property type="entry name" value="Pkinase"/>
    <property type="match status" value="1"/>
</dbReference>
<dbReference type="Gene3D" id="2.60.200.20">
    <property type="match status" value="1"/>
</dbReference>
<dbReference type="InterPro" id="IPR000253">
    <property type="entry name" value="FHA_dom"/>
</dbReference>
<feature type="domain" description="FHA" evidence="6">
    <location>
        <begin position="177"/>
        <end position="229"/>
    </location>
</feature>
<keyword evidence="9" id="KW-1185">Reference proteome</keyword>
<evidence type="ECO:0000256" key="5">
    <source>
        <dbReference type="SAM" id="MobiDB-lite"/>
    </source>
</evidence>
<feature type="region of interest" description="Disordered" evidence="5">
    <location>
        <begin position="148"/>
        <end position="175"/>
    </location>
</feature>
<feature type="compositionally biased region" description="Polar residues" evidence="5">
    <location>
        <begin position="632"/>
        <end position="647"/>
    </location>
</feature>
<evidence type="ECO:0000313" key="8">
    <source>
        <dbReference type="EMBL" id="KAG9196412.1"/>
    </source>
</evidence>
<gene>
    <name evidence="8" type="ORF">G6011_01533</name>
</gene>
<sequence length="647" mass="72846">MPAQAEKSQLKRNRYSQGEEAEPKRTRHSRLSPPPNGRLKQGPLPSPVTHKESTGDASEGYKEGTQSPPPGKPSQAKGGLSSPPSDTQPFSQFVYPPESRTYAVEDEEDEQVWGYLVPMEGQAEDVLVLRKRLACPVPGALVGKTDGKERVEQDEYKRQEENYEKEKQEHGVPSGGYLIGRHRECDRVLTSPTVSNRHCLLFMEKKGGDTIAVVEDLSGNGTFVNDTFVGRNKRRELREGDEIAILDQARYVFRYPLKRNTHRFRQQYTMQEQLGKGHFASVYLAAEKSSGIRYAVKKFEKRTGPGEKSKVEGLQQEIAVLMSVSHPALLCLKDTFDEDDGVYLVLELATEGELFNWIVMKQKLTEAEARRVFVQLFQAVKYLHERNIVHRDIKPENILLTDKELSVKLADFGLAKIIDVAPEILENSNHRRYTRAVDVWSLGVVLYICLCGFPPFSDELYSAENPYTLSQQIKMGRFDYPSPYWDSVGDPALDLIDRMLTVDVEQRITIDECLEHPWTTLDRISVTDSTDGLTGAISKLDFSKRKVQRERTMLSSINDIKVSRVIEGAEGQDAVKVYEKNGVEKGTKTNGRTHGAAETRPADERKPEEFVEMGGKGDQTLYSEEEDGSRYATDQSLASAQSKGQAN</sequence>
<dbReference type="InterPro" id="IPR008984">
    <property type="entry name" value="SMAD_FHA_dom_sf"/>
</dbReference>
<comment type="similarity">
    <text evidence="1">Belongs to the protein kinase superfamily. CAMK Ser/Thr protein kinase family. CHEK2 subfamily.</text>
</comment>
<feature type="domain" description="Protein kinase" evidence="7">
    <location>
        <begin position="268"/>
        <end position="519"/>
    </location>
</feature>
<dbReference type="InterPro" id="IPR011009">
    <property type="entry name" value="Kinase-like_dom_sf"/>
</dbReference>
<dbReference type="PANTHER" id="PTHR24347">
    <property type="entry name" value="SERINE/THREONINE-PROTEIN KINASE"/>
    <property type="match status" value="1"/>
</dbReference>
<dbReference type="FunFam" id="1.10.510.10:FF:001380">
    <property type="entry name" value="Checkpoint kinase 2-like protein"/>
    <property type="match status" value="1"/>
</dbReference>
<organism evidence="8 9">
    <name type="scientific">Alternaria panax</name>
    <dbReference type="NCBI Taxonomy" id="48097"/>
    <lineage>
        <taxon>Eukaryota</taxon>
        <taxon>Fungi</taxon>
        <taxon>Dikarya</taxon>
        <taxon>Ascomycota</taxon>
        <taxon>Pezizomycotina</taxon>
        <taxon>Dothideomycetes</taxon>
        <taxon>Pleosporomycetidae</taxon>
        <taxon>Pleosporales</taxon>
        <taxon>Pleosporineae</taxon>
        <taxon>Pleosporaceae</taxon>
        <taxon>Alternaria</taxon>
        <taxon>Alternaria sect. Panax</taxon>
    </lineage>
</organism>
<evidence type="ECO:0000313" key="9">
    <source>
        <dbReference type="Proteomes" id="UP001199106"/>
    </source>
</evidence>
<comment type="caution">
    <text evidence="8">The sequence shown here is derived from an EMBL/GenBank/DDBJ whole genome shotgun (WGS) entry which is preliminary data.</text>
</comment>
<evidence type="ECO:0000256" key="4">
    <source>
        <dbReference type="PROSITE-ProRule" id="PRU10141"/>
    </source>
</evidence>
<name>A0AAD4IKU3_9PLEO</name>
<evidence type="ECO:0000259" key="7">
    <source>
        <dbReference type="PROSITE" id="PS50011"/>
    </source>
</evidence>
<accession>A0AAD4IKU3</accession>
<feature type="compositionally biased region" description="Basic and acidic residues" evidence="5">
    <location>
        <begin position="148"/>
        <end position="170"/>
    </location>
</feature>
<dbReference type="PROSITE" id="PS50011">
    <property type="entry name" value="PROTEIN_KINASE_DOM"/>
    <property type="match status" value="1"/>
</dbReference>
<dbReference type="PROSITE" id="PS50006">
    <property type="entry name" value="FHA_DOMAIN"/>
    <property type="match status" value="1"/>
</dbReference>
<dbReference type="Gene3D" id="1.10.510.10">
    <property type="entry name" value="Transferase(Phosphotransferase) domain 1"/>
    <property type="match status" value="1"/>
</dbReference>
<dbReference type="PROSITE" id="PS00108">
    <property type="entry name" value="PROTEIN_KINASE_ST"/>
    <property type="match status" value="1"/>
</dbReference>
<dbReference type="GO" id="GO:0005524">
    <property type="term" value="F:ATP binding"/>
    <property type="evidence" value="ECO:0007669"/>
    <property type="project" value="UniProtKB-UniRule"/>
</dbReference>
<feature type="region of interest" description="Disordered" evidence="5">
    <location>
        <begin position="585"/>
        <end position="647"/>
    </location>
</feature>
<dbReference type="EC" id="2.7.11.1" evidence="8"/>
<dbReference type="FunFam" id="3.30.200.20:FF:000042">
    <property type="entry name" value="Aurora kinase A"/>
    <property type="match status" value="1"/>
</dbReference>
<dbReference type="InterPro" id="IPR017441">
    <property type="entry name" value="Protein_kinase_ATP_BS"/>
</dbReference>
<feature type="region of interest" description="Disordered" evidence="5">
    <location>
        <begin position="1"/>
        <end position="102"/>
    </location>
</feature>
<dbReference type="Pfam" id="PF00498">
    <property type="entry name" value="FHA"/>
    <property type="match status" value="1"/>
</dbReference>
<evidence type="ECO:0000259" key="6">
    <source>
        <dbReference type="PROSITE" id="PS50006"/>
    </source>
</evidence>
<feature type="compositionally biased region" description="Basic and acidic residues" evidence="5">
    <location>
        <begin position="595"/>
        <end position="609"/>
    </location>
</feature>
<evidence type="ECO:0000256" key="3">
    <source>
        <dbReference type="ARBA" id="ARBA00022840"/>
    </source>
</evidence>
<evidence type="ECO:0000256" key="1">
    <source>
        <dbReference type="ARBA" id="ARBA00005575"/>
    </source>
</evidence>
<dbReference type="InterPro" id="IPR008271">
    <property type="entry name" value="Ser/Thr_kinase_AS"/>
</dbReference>
<dbReference type="SUPFAM" id="SSF56112">
    <property type="entry name" value="Protein kinase-like (PK-like)"/>
    <property type="match status" value="1"/>
</dbReference>
<dbReference type="InterPro" id="IPR000719">
    <property type="entry name" value="Prot_kinase_dom"/>
</dbReference>
<feature type="compositionally biased region" description="Polar residues" evidence="5">
    <location>
        <begin position="82"/>
        <end position="91"/>
    </location>
</feature>
<dbReference type="SMART" id="SM00240">
    <property type="entry name" value="FHA"/>
    <property type="match status" value="1"/>
</dbReference>
<dbReference type="GO" id="GO:0004674">
    <property type="term" value="F:protein serine/threonine kinase activity"/>
    <property type="evidence" value="ECO:0007669"/>
    <property type="project" value="UniProtKB-EC"/>
</dbReference>
<dbReference type="CDD" id="cd05117">
    <property type="entry name" value="STKc_CAMK"/>
    <property type="match status" value="1"/>
</dbReference>
<protein>
    <submittedName>
        <fullName evidence="8">Serine/threonine-protein kinase CHEK2</fullName>
        <ecNumber evidence="8">2.7.11.1</ecNumber>
    </submittedName>
</protein>
<dbReference type="Proteomes" id="UP001199106">
    <property type="component" value="Unassembled WGS sequence"/>
</dbReference>
<proteinExistence type="inferred from homology"/>
<dbReference type="PROSITE" id="PS00107">
    <property type="entry name" value="PROTEIN_KINASE_ATP"/>
    <property type="match status" value="1"/>
</dbReference>
<dbReference type="AlphaFoldDB" id="A0AAD4IKU3"/>
<keyword evidence="8" id="KW-0808">Transferase</keyword>
<evidence type="ECO:0000256" key="2">
    <source>
        <dbReference type="ARBA" id="ARBA00022741"/>
    </source>
</evidence>
<keyword evidence="3 4" id="KW-0067">ATP-binding</keyword>
<feature type="compositionally biased region" description="Basic and acidic residues" evidence="5">
    <location>
        <begin position="49"/>
        <end position="62"/>
    </location>
</feature>
<reference evidence="8" key="1">
    <citation type="submission" date="2021-07" db="EMBL/GenBank/DDBJ databases">
        <title>Genome Resource of American Ginseng Black Spot Pathogen Alternaria panax.</title>
        <authorList>
            <person name="Qiu C."/>
            <person name="Wang W."/>
            <person name="Liu Z."/>
        </authorList>
    </citation>
    <scope>NUCLEOTIDE SEQUENCE</scope>
    <source>
        <strain evidence="8">BNCC115425</strain>
    </source>
</reference>
<feature type="binding site" evidence="4">
    <location>
        <position position="298"/>
    </location>
    <ligand>
        <name>ATP</name>
        <dbReference type="ChEBI" id="CHEBI:30616"/>
    </ligand>
</feature>
<dbReference type="EMBL" id="JAANER010000001">
    <property type="protein sequence ID" value="KAG9196412.1"/>
    <property type="molecule type" value="Genomic_DNA"/>
</dbReference>
<keyword evidence="2 4" id="KW-0547">Nucleotide-binding</keyword>
<dbReference type="SUPFAM" id="SSF49879">
    <property type="entry name" value="SMAD/FHA domain"/>
    <property type="match status" value="1"/>
</dbReference>
<dbReference type="SMART" id="SM00220">
    <property type="entry name" value="S_TKc"/>
    <property type="match status" value="1"/>
</dbReference>
<keyword evidence="8" id="KW-0418">Kinase</keyword>